<name>A0A7W5E1C9_9BACT</name>
<dbReference type="PANTHER" id="PTHR30576">
    <property type="entry name" value="COLANIC BIOSYNTHESIS UDP-GLUCOSE LIPID CARRIER TRANSFERASE"/>
    <property type="match status" value="1"/>
</dbReference>
<feature type="domain" description="Bacterial sugar transferase" evidence="2">
    <location>
        <begin position="3"/>
        <end position="178"/>
    </location>
</feature>
<organism evidence="3 4">
    <name type="scientific">Aporhodopirellula rubra</name>
    <dbReference type="NCBI Taxonomy" id="980271"/>
    <lineage>
        <taxon>Bacteria</taxon>
        <taxon>Pseudomonadati</taxon>
        <taxon>Planctomycetota</taxon>
        <taxon>Planctomycetia</taxon>
        <taxon>Pirellulales</taxon>
        <taxon>Pirellulaceae</taxon>
        <taxon>Aporhodopirellula</taxon>
    </lineage>
</organism>
<dbReference type="AlphaFoldDB" id="A0A7W5E1C9"/>
<keyword evidence="4" id="KW-1185">Reference proteome</keyword>
<evidence type="ECO:0000259" key="2">
    <source>
        <dbReference type="Pfam" id="PF02397"/>
    </source>
</evidence>
<evidence type="ECO:0000256" key="1">
    <source>
        <dbReference type="ARBA" id="ARBA00006464"/>
    </source>
</evidence>
<dbReference type="Proteomes" id="UP000536179">
    <property type="component" value="Unassembled WGS sequence"/>
</dbReference>
<proteinExistence type="inferred from homology"/>
<sequence>MTKRVFDIVVASLLLILLAPLLIVVAVLVRTDGGPIFFRAVRAGRDKKPISIPKFRSMIVDADAFLDSAGRPTKNRITRVGRFLRRFSLDELPQLFSVMVGTMSIVGPRPIQISDAEEIDVQFDPRFAVRPGITGLAQVSGRNEITWTKRFELDCQYVREWSLWLDLRILLQTTTVVLCGTGMSMDRNPDQARP</sequence>
<evidence type="ECO:0000313" key="3">
    <source>
        <dbReference type="EMBL" id="MBB3208336.1"/>
    </source>
</evidence>
<keyword evidence="3" id="KW-0808">Transferase</keyword>
<comment type="similarity">
    <text evidence="1">Belongs to the bacterial sugar transferase family.</text>
</comment>
<evidence type="ECO:0000313" key="4">
    <source>
        <dbReference type="Proteomes" id="UP000536179"/>
    </source>
</evidence>
<accession>A0A7W5E1C9</accession>
<dbReference type="EMBL" id="JACHXU010000015">
    <property type="protein sequence ID" value="MBB3208336.1"/>
    <property type="molecule type" value="Genomic_DNA"/>
</dbReference>
<dbReference type="InterPro" id="IPR003362">
    <property type="entry name" value="Bact_transf"/>
</dbReference>
<dbReference type="PANTHER" id="PTHR30576:SF0">
    <property type="entry name" value="UNDECAPRENYL-PHOSPHATE N-ACETYLGALACTOSAMINYL 1-PHOSPHATE TRANSFERASE-RELATED"/>
    <property type="match status" value="1"/>
</dbReference>
<reference evidence="3 4" key="1">
    <citation type="submission" date="2020-08" db="EMBL/GenBank/DDBJ databases">
        <title>Genomic Encyclopedia of Type Strains, Phase III (KMG-III): the genomes of soil and plant-associated and newly described type strains.</title>
        <authorList>
            <person name="Whitman W."/>
        </authorList>
    </citation>
    <scope>NUCLEOTIDE SEQUENCE [LARGE SCALE GENOMIC DNA]</scope>
    <source>
        <strain evidence="3 4">CECT 8075</strain>
    </source>
</reference>
<gene>
    <name evidence="3" type="ORF">FHS27_004164</name>
</gene>
<dbReference type="RefSeq" id="WP_184306549.1">
    <property type="nucleotide sequence ID" value="NZ_JACHXU010000015.1"/>
</dbReference>
<protein>
    <submittedName>
        <fullName evidence="3">Lipopolysaccharide/colanic/teichoic acid biosynthesis glycosyltransferase</fullName>
    </submittedName>
</protein>
<dbReference type="Pfam" id="PF02397">
    <property type="entry name" value="Bac_transf"/>
    <property type="match status" value="1"/>
</dbReference>
<comment type="caution">
    <text evidence="3">The sequence shown here is derived from an EMBL/GenBank/DDBJ whole genome shotgun (WGS) entry which is preliminary data.</text>
</comment>
<dbReference type="GO" id="GO:0016780">
    <property type="term" value="F:phosphotransferase activity, for other substituted phosphate groups"/>
    <property type="evidence" value="ECO:0007669"/>
    <property type="project" value="TreeGrafter"/>
</dbReference>